<keyword evidence="3" id="KW-1185">Reference proteome</keyword>
<organism evidence="2 3">
    <name type="scientific">Actinomadura parmotrematis</name>
    <dbReference type="NCBI Taxonomy" id="2864039"/>
    <lineage>
        <taxon>Bacteria</taxon>
        <taxon>Bacillati</taxon>
        <taxon>Actinomycetota</taxon>
        <taxon>Actinomycetes</taxon>
        <taxon>Streptosporangiales</taxon>
        <taxon>Thermomonosporaceae</taxon>
        <taxon>Actinomadura</taxon>
    </lineage>
</organism>
<evidence type="ECO:0000313" key="2">
    <source>
        <dbReference type="EMBL" id="MBW8482775.1"/>
    </source>
</evidence>
<dbReference type="PANTHER" id="PTHR36221">
    <property type="entry name" value="DUF742 DOMAIN-CONTAINING PROTEIN"/>
    <property type="match status" value="1"/>
</dbReference>
<gene>
    <name evidence="2" type="ORF">K1Y72_10380</name>
</gene>
<feature type="region of interest" description="Disordered" evidence="1">
    <location>
        <begin position="1"/>
        <end position="47"/>
    </location>
</feature>
<evidence type="ECO:0000256" key="1">
    <source>
        <dbReference type="SAM" id="MobiDB-lite"/>
    </source>
</evidence>
<protein>
    <submittedName>
        <fullName evidence="2">DUF742 domain-containing protein</fullName>
    </submittedName>
</protein>
<dbReference type="EMBL" id="JAIBOA010000005">
    <property type="protein sequence ID" value="MBW8482775.1"/>
    <property type="molecule type" value="Genomic_DNA"/>
</dbReference>
<accession>A0ABS7FS26</accession>
<comment type="caution">
    <text evidence="2">The sequence shown here is derived from an EMBL/GenBank/DDBJ whole genome shotgun (WGS) entry which is preliminary data.</text>
</comment>
<dbReference type="RefSeq" id="WP_220165531.1">
    <property type="nucleotide sequence ID" value="NZ_JAIBOA010000005.1"/>
</dbReference>
<evidence type="ECO:0000313" key="3">
    <source>
        <dbReference type="Proteomes" id="UP000774570"/>
    </source>
</evidence>
<reference evidence="2 3" key="1">
    <citation type="submission" date="2021-07" db="EMBL/GenBank/DDBJ databases">
        <title>Actinomadura sp. PM05-2 isolated from lichen.</title>
        <authorList>
            <person name="Somphong A."/>
            <person name="Phongsopitanun W."/>
            <person name="Tanasupawat S."/>
            <person name="Peongsungnone V."/>
        </authorList>
    </citation>
    <scope>NUCLEOTIDE SEQUENCE [LARGE SCALE GENOMIC DNA]</scope>
    <source>
        <strain evidence="2 3">PM05-2</strain>
    </source>
</reference>
<name>A0ABS7FS26_9ACTN</name>
<proteinExistence type="predicted"/>
<dbReference type="Pfam" id="PF05331">
    <property type="entry name" value="DUF742"/>
    <property type="match status" value="1"/>
</dbReference>
<dbReference type="PANTHER" id="PTHR36221:SF1">
    <property type="entry name" value="DUF742 DOMAIN-CONTAINING PROTEIN"/>
    <property type="match status" value="1"/>
</dbReference>
<feature type="compositionally biased region" description="Pro residues" evidence="1">
    <location>
        <begin position="1"/>
        <end position="43"/>
    </location>
</feature>
<dbReference type="InterPro" id="IPR007995">
    <property type="entry name" value="DUF742"/>
</dbReference>
<sequence>MTTPPFPDPRAPHGPAPRPAAPPAAPSTPQPGSPPAAPGPVPPSWTGGRHRWVRQFVRAGGRVRPPRHLDVHALVAARGFDAGAAARMEPDARALYGAAGRGPATVAELSAATGMSLGLTRIVLGDLFASGHLRHGDTAGAGAADPYDPQMLERLLDGLQRL</sequence>
<dbReference type="Proteomes" id="UP000774570">
    <property type="component" value="Unassembled WGS sequence"/>
</dbReference>